<keyword evidence="3" id="KW-1185">Reference proteome</keyword>
<keyword evidence="1" id="KW-1133">Transmembrane helix</keyword>
<evidence type="ECO:0000256" key="1">
    <source>
        <dbReference type="SAM" id="Phobius"/>
    </source>
</evidence>
<organism evidence="2 3">
    <name type="scientific">Streptomyces lomondensis</name>
    <dbReference type="NCBI Taxonomy" id="68229"/>
    <lineage>
        <taxon>Bacteria</taxon>
        <taxon>Bacillati</taxon>
        <taxon>Actinomycetota</taxon>
        <taxon>Actinomycetes</taxon>
        <taxon>Kitasatosporales</taxon>
        <taxon>Streptomycetaceae</taxon>
        <taxon>Streptomyces</taxon>
    </lineage>
</organism>
<comment type="caution">
    <text evidence="2">The sequence shown here is derived from an EMBL/GenBank/DDBJ whole genome shotgun (WGS) entry which is preliminary data.</text>
</comment>
<accession>A0ABQ2X608</accession>
<feature type="transmembrane region" description="Helical" evidence="1">
    <location>
        <begin position="20"/>
        <end position="39"/>
    </location>
</feature>
<protein>
    <recommendedName>
        <fullName evidence="4">Major facilitator superfamily (MFS) profile domain-containing protein</fullName>
    </recommendedName>
</protein>
<dbReference type="Gene3D" id="1.20.1250.20">
    <property type="entry name" value="MFS general substrate transporter like domains"/>
    <property type="match status" value="1"/>
</dbReference>
<evidence type="ECO:0000313" key="3">
    <source>
        <dbReference type="Proteomes" id="UP000617743"/>
    </source>
</evidence>
<name>A0ABQ2X608_9ACTN</name>
<evidence type="ECO:0000313" key="2">
    <source>
        <dbReference type="EMBL" id="GGX00941.1"/>
    </source>
</evidence>
<dbReference type="InterPro" id="IPR011701">
    <property type="entry name" value="MFS"/>
</dbReference>
<gene>
    <name evidence="2" type="ORF">GCM10010383_33730</name>
</gene>
<evidence type="ECO:0008006" key="4">
    <source>
        <dbReference type="Google" id="ProtNLM"/>
    </source>
</evidence>
<dbReference type="InterPro" id="IPR036259">
    <property type="entry name" value="MFS_trans_sf"/>
</dbReference>
<sequence length="74" mass="7892">MTGCTTLTGDYYDGRRRVRYLALQTMCASASATVFFVLGGPVGAAGWRAPFWIYAVSLLLAPVTAAMLPRAGMT</sequence>
<dbReference type="SUPFAM" id="SSF103473">
    <property type="entry name" value="MFS general substrate transporter"/>
    <property type="match status" value="1"/>
</dbReference>
<keyword evidence="1" id="KW-0812">Transmembrane</keyword>
<keyword evidence="1" id="KW-0472">Membrane</keyword>
<dbReference type="Pfam" id="PF07690">
    <property type="entry name" value="MFS_1"/>
    <property type="match status" value="1"/>
</dbReference>
<dbReference type="EMBL" id="BMWC01000004">
    <property type="protein sequence ID" value="GGX00941.1"/>
    <property type="molecule type" value="Genomic_DNA"/>
</dbReference>
<reference evidence="3" key="1">
    <citation type="journal article" date="2019" name="Int. J. Syst. Evol. Microbiol.">
        <title>The Global Catalogue of Microorganisms (GCM) 10K type strain sequencing project: providing services to taxonomists for standard genome sequencing and annotation.</title>
        <authorList>
            <consortium name="The Broad Institute Genomics Platform"/>
            <consortium name="The Broad Institute Genome Sequencing Center for Infectious Disease"/>
            <person name="Wu L."/>
            <person name="Ma J."/>
        </authorList>
    </citation>
    <scope>NUCLEOTIDE SEQUENCE [LARGE SCALE GENOMIC DNA]</scope>
    <source>
        <strain evidence="3">JCM 4866</strain>
    </source>
</reference>
<dbReference type="Proteomes" id="UP000617743">
    <property type="component" value="Unassembled WGS sequence"/>
</dbReference>
<proteinExistence type="predicted"/>
<feature type="transmembrane region" description="Helical" evidence="1">
    <location>
        <begin position="51"/>
        <end position="68"/>
    </location>
</feature>